<protein>
    <recommendedName>
        <fullName evidence="11">Flagellar L-ring protein</fullName>
    </recommendedName>
    <alternativeName>
        <fullName evidence="11">Basal body L-ring protein</fullName>
    </alternativeName>
</protein>
<dbReference type="PANTHER" id="PTHR34933">
    <property type="entry name" value="FLAGELLAR L-RING PROTEIN"/>
    <property type="match status" value="1"/>
</dbReference>
<evidence type="ECO:0000256" key="1">
    <source>
        <dbReference type="ARBA" id="ARBA00002591"/>
    </source>
</evidence>
<keyword evidence="5 11" id="KW-0732">Signal</keyword>
<evidence type="ECO:0000256" key="10">
    <source>
        <dbReference type="ARBA" id="ARBA00023288"/>
    </source>
</evidence>
<evidence type="ECO:0000256" key="3">
    <source>
        <dbReference type="ARBA" id="ARBA00006929"/>
    </source>
</evidence>
<dbReference type="InterPro" id="IPR000527">
    <property type="entry name" value="Flag_Lring"/>
</dbReference>
<evidence type="ECO:0000256" key="9">
    <source>
        <dbReference type="ARBA" id="ARBA00023237"/>
    </source>
</evidence>
<dbReference type="GO" id="GO:0009279">
    <property type="term" value="C:cell outer membrane"/>
    <property type="evidence" value="ECO:0007669"/>
    <property type="project" value="UniProtKB-SubCell"/>
</dbReference>
<feature type="signal peptide" evidence="12">
    <location>
        <begin position="1"/>
        <end position="28"/>
    </location>
</feature>
<evidence type="ECO:0000256" key="2">
    <source>
        <dbReference type="ARBA" id="ARBA00004635"/>
    </source>
</evidence>
<proteinExistence type="inferred from homology"/>
<evidence type="ECO:0000313" key="13">
    <source>
        <dbReference type="EMBL" id="QDW65566.1"/>
    </source>
</evidence>
<organism evidence="13 14">
    <name type="scientific">Luteimonas granuli</name>
    <dbReference type="NCBI Taxonomy" id="1176533"/>
    <lineage>
        <taxon>Bacteria</taxon>
        <taxon>Pseudomonadati</taxon>
        <taxon>Pseudomonadota</taxon>
        <taxon>Gammaproteobacteria</taxon>
        <taxon>Lysobacterales</taxon>
        <taxon>Lysobacteraceae</taxon>
        <taxon>Luteimonas</taxon>
    </lineage>
</organism>
<dbReference type="PRINTS" id="PR01008">
    <property type="entry name" value="FLGLRINGFLGH"/>
</dbReference>
<dbReference type="KEGG" id="lug:FPZ22_00485"/>
<dbReference type="OrthoDB" id="9789463at2"/>
<keyword evidence="13" id="KW-0282">Flagellum</keyword>
<keyword evidence="13" id="KW-0966">Cell projection</keyword>
<comment type="subcellular location">
    <subcellularLocation>
        <location evidence="11">Cell outer membrane</location>
        <topology evidence="11">Lipid-anchor</topology>
    </subcellularLocation>
    <subcellularLocation>
        <location evidence="11">Bacterial flagellum basal body</location>
    </subcellularLocation>
    <subcellularLocation>
        <location evidence="2">Membrane</location>
        <topology evidence="2">Lipid-anchor</topology>
    </subcellularLocation>
</comment>
<sequence length="235" mass="24296">MNRFPRLQHAAGIAGVAAAALLSGCVAAGDVRPYPPLAPLHAATTMEAAGPTQGAIYRAGGGGGLSLYSDRRARDVGDLLTIQLVENTTAQTNASTSVGKEGSIDIGAPDLFGAPVTVNGREVLGASAEGARDFDGSGRSAQSNRLQGSITVTVVQRLPNGNLLVEGSKNLRLNQGNELVQVQGIVRPSDIGPTNTVPSSRVAEARIVYGGRGALAQSNSMGWLARFFNSRLFPY</sequence>
<evidence type="ECO:0000256" key="6">
    <source>
        <dbReference type="ARBA" id="ARBA00023136"/>
    </source>
</evidence>
<comment type="similarity">
    <text evidence="3 11">Belongs to the FlgH family.</text>
</comment>
<keyword evidence="9 11" id="KW-0998">Cell outer membrane</keyword>
<evidence type="ECO:0000256" key="12">
    <source>
        <dbReference type="SAM" id="SignalP"/>
    </source>
</evidence>
<name>A0A518N0X3_9GAMM</name>
<dbReference type="Proteomes" id="UP000316584">
    <property type="component" value="Chromosome"/>
</dbReference>
<keyword evidence="7" id="KW-0564">Palmitate</keyword>
<dbReference type="PANTHER" id="PTHR34933:SF1">
    <property type="entry name" value="FLAGELLAR L-RING PROTEIN"/>
    <property type="match status" value="1"/>
</dbReference>
<dbReference type="HAMAP" id="MF_00415">
    <property type="entry name" value="FlgH"/>
    <property type="match status" value="1"/>
</dbReference>
<evidence type="ECO:0000256" key="8">
    <source>
        <dbReference type="ARBA" id="ARBA00023143"/>
    </source>
</evidence>
<dbReference type="EMBL" id="CP042218">
    <property type="protein sequence ID" value="QDW65566.1"/>
    <property type="molecule type" value="Genomic_DNA"/>
</dbReference>
<dbReference type="PROSITE" id="PS51257">
    <property type="entry name" value="PROKAR_LIPOPROTEIN"/>
    <property type="match status" value="1"/>
</dbReference>
<evidence type="ECO:0000256" key="4">
    <source>
        <dbReference type="ARBA" id="ARBA00011439"/>
    </source>
</evidence>
<keyword evidence="13" id="KW-0969">Cilium</keyword>
<dbReference type="RefSeq" id="WP_144889298.1">
    <property type="nucleotide sequence ID" value="NZ_CP042218.1"/>
</dbReference>
<gene>
    <name evidence="11 13" type="primary">flgH</name>
    <name evidence="13" type="ORF">FPZ22_00485</name>
</gene>
<dbReference type="GO" id="GO:0071973">
    <property type="term" value="P:bacterial-type flagellum-dependent cell motility"/>
    <property type="evidence" value="ECO:0007669"/>
    <property type="project" value="InterPro"/>
</dbReference>
<comment type="subunit">
    <text evidence="4 11">The basal body constitutes a major portion of the flagellar organelle and consists of four rings (L,P,S, and M) mounted on a central rod.</text>
</comment>
<dbReference type="AlphaFoldDB" id="A0A518N0X3"/>
<keyword evidence="8 11" id="KW-0975">Bacterial flagellum</keyword>
<dbReference type="Pfam" id="PF02107">
    <property type="entry name" value="FlgH"/>
    <property type="match status" value="1"/>
</dbReference>
<evidence type="ECO:0000256" key="5">
    <source>
        <dbReference type="ARBA" id="ARBA00022729"/>
    </source>
</evidence>
<keyword evidence="6 11" id="KW-0472">Membrane</keyword>
<evidence type="ECO:0000313" key="14">
    <source>
        <dbReference type="Proteomes" id="UP000316584"/>
    </source>
</evidence>
<dbReference type="GO" id="GO:0009427">
    <property type="term" value="C:bacterial-type flagellum basal body, distal rod, L ring"/>
    <property type="evidence" value="ECO:0007669"/>
    <property type="project" value="InterPro"/>
</dbReference>
<feature type="chain" id="PRO_5021876226" description="Flagellar L-ring protein" evidence="12">
    <location>
        <begin position="29"/>
        <end position="235"/>
    </location>
</feature>
<dbReference type="NCBIfam" id="NF001304">
    <property type="entry name" value="PRK00249.1-4"/>
    <property type="match status" value="1"/>
</dbReference>
<comment type="function">
    <text evidence="1 11">Assembles around the rod to form the L-ring and probably protects the motor/basal body from shearing forces during rotation.</text>
</comment>
<accession>A0A518N0X3</accession>
<keyword evidence="14" id="KW-1185">Reference proteome</keyword>
<evidence type="ECO:0000256" key="11">
    <source>
        <dbReference type="HAMAP-Rule" id="MF_00415"/>
    </source>
</evidence>
<evidence type="ECO:0000256" key="7">
    <source>
        <dbReference type="ARBA" id="ARBA00023139"/>
    </source>
</evidence>
<reference evidence="13 14" key="1">
    <citation type="submission" date="2019-07" db="EMBL/GenBank/DDBJ databases">
        <title>Full genome sequence of Luteimonas sp. Gr-4.</title>
        <authorList>
            <person name="Im W.-T."/>
        </authorList>
    </citation>
    <scope>NUCLEOTIDE SEQUENCE [LARGE SCALE GENOMIC DNA]</scope>
    <source>
        <strain evidence="13 14">Gr-4</strain>
    </source>
</reference>
<keyword evidence="10 11" id="KW-0449">Lipoprotein</keyword>
<dbReference type="GO" id="GO:0003774">
    <property type="term" value="F:cytoskeletal motor activity"/>
    <property type="evidence" value="ECO:0007669"/>
    <property type="project" value="InterPro"/>
</dbReference>